<evidence type="ECO:0000256" key="9">
    <source>
        <dbReference type="ARBA" id="ARBA00022840"/>
    </source>
</evidence>
<dbReference type="Gramene" id="Zm00001eb059240_T001">
    <property type="protein sequence ID" value="Zm00001eb059240_P001"/>
    <property type="gene ID" value="Zm00001eb059240"/>
</dbReference>
<dbReference type="PANTHER" id="PTHR47982">
    <property type="entry name" value="PROLINE-RICH RECEPTOR-LIKE PROTEIN KINASE PERK4"/>
    <property type="match status" value="1"/>
</dbReference>
<dbReference type="Gene3D" id="1.10.510.10">
    <property type="entry name" value="Transferase(Phosphotransferase) domain 1"/>
    <property type="match status" value="1"/>
</dbReference>
<feature type="region of interest" description="Disordered" evidence="15">
    <location>
        <begin position="1"/>
        <end position="95"/>
    </location>
</feature>
<evidence type="ECO:0000259" key="17">
    <source>
        <dbReference type="PROSITE" id="PS50011"/>
    </source>
</evidence>
<feature type="compositionally biased region" description="Basic and acidic residues" evidence="15">
    <location>
        <begin position="71"/>
        <end position="85"/>
    </location>
</feature>
<evidence type="ECO:0000256" key="8">
    <source>
        <dbReference type="ARBA" id="ARBA00022777"/>
    </source>
</evidence>
<feature type="compositionally biased region" description="Basic residues" evidence="15">
    <location>
        <begin position="434"/>
        <end position="450"/>
    </location>
</feature>
<evidence type="ECO:0000256" key="16">
    <source>
        <dbReference type="SAM" id="Phobius"/>
    </source>
</evidence>
<evidence type="ECO:0000256" key="6">
    <source>
        <dbReference type="ARBA" id="ARBA00022692"/>
    </source>
</evidence>
<feature type="compositionally biased region" description="Basic and acidic residues" evidence="15">
    <location>
        <begin position="349"/>
        <end position="358"/>
    </location>
</feature>
<evidence type="ECO:0000256" key="13">
    <source>
        <dbReference type="ARBA" id="ARBA00048679"/>
    </source>
</evidence>
<evidence type="ECO:0000256" key="7">
    <source>
        <dbReference type="ARBA" id="ARBA00022741"/>
    </source>
</evidence>
<feature type="compositionally biased region" description="Low complexity" evidence="15">
    <location>
        <begin position="451"/>
        <end position="461"/>
    </location>
</feature>
<dbReference type="EnsemblPlants" id="Zm00001eb059240_T001">
    <property type="protein sequence ID" value="Zm00001eb059240_P001"/>
    <property type="gene ID" value="Zm00001eb059240"/>
</dbReference>
<comment type="catalytic activity">
    <reaction evidence="12">
        <text>L-threonyl-[protein] + ATP = O-phospho-L-threonyl-[protein] + ADP + H(+)</text>
        <dbReference type="Rhea" id="RHEA:46608"/>
        <dbReference type="Rhea" id="RHEA-COMP:11060"/>
        <dbReference type="Rhea" id="RHEA-COMP:11605"/>
        <dbReference type="ChEBI" id="CHEBI:15378"/>
        <dbReference type="ChEBI" id="CHEBI:30013"/>
        <dbReference type="ChEBI" id="CHEBI:30616"/>
        <dbReference type="ChEBI" id="CHEBI:61977"/>
        <dbReference type="ChEBI" id="CHEBI:456216"/>
        <dbReference type="EC" id="2.7.11.1"/>
    </reaction>
</comment>
<proteinExistence type="predicted"/>
<dbReference type="GO" id="GO:0005524">
    <property type="term" value="F:ATP binding"/>
    <property type="evidence" value="ECO:0007669"/>
    <property type="project" value="UniProtKB-UniRule"/>
</dbReference>
<evidence type="ECO:0000256" key="10">
    <source>
        <dbReference type="ARBA" id="ARBA00022989"/>
    </source>
</evidence>
<feature type="compositionally biased region" description="Pro residues" evidence="15">
    <location>
        <begin position="10"/>
        <end position="23"/>
    </location>
</feature>
<dbReference type="InterPro" id="IPR017441">
    <property type="entry name" value="Protein_kinase_ATP_BS"/>
</dbReference>
<evidence type="ECO:0000256" key="5">
    <source>
        <dbReference type="ARBA" id="ARBA00022679"/>
    </source>
</evidence>
<dbReference type="AlphaFoldDB" id="A0A804M4W4"/>
<dbReference type="SUPFAM" id="SSF56112">
    <property type="entry name" value="Protein kinase-like (PK-like)"/>
    <property type="match status" value="1"/>
</dbReference>
<dbReference type="InterPro" id="IPR000719">
    <property type="entry name" value="Prot_kinase_dom"/>
</dbReference>
<dbReference type="PROSITE" id="PS00107">
    <property type="entry name" value="PROTEIN_KINASE_ATP"/>
    <property type="match status" value="1"/>
</dbReference>
<dbReference type="EC" id="2.7.11.1" evidence="2"/>
<dbReference type="InterPro" id="IPR047117">
    <property type="entry name" value="PERK1-13-like"/>
</dbReference>
<dbReference type="Gene3D" id="3.30.200.20">
    <property type="entry name" value="Phosphorylase Kinase, domain 1"/>
    <property type="match status" value="1"/>
</dbReference>
<dbReference type="Pfam" id="PF07714">
    <property type="entry name" value="PK_Tyr_Ser-Thr"/>
    <property type="match status" value="1"/>
</dbReference>
<dbReference type="GO" id="GO:0005886">
    <property type="term" value="C:plasma membrane"/>
    <property type="evidence" value="ECO:0007669"/>
    <property type="project" value="UniProtKB-SubCell"/>
</dbReference>
<comment type="catalytic activity">
    <reaction evidence="13">
        <text>L-seryl-[protein] + ATP = O-phospho-L-seryl-[protein] + ADP + H(+)</text>
        <dbReference type="Rhea" id="RHEA:17989"/>
        <dbReference type="Rhea" id="RHEA-COMP:9863"/>
        <dbReference type="Rhea" id="RHEA-COMP:11604"/>
        <dbReference type="ChEBI" id="CHEBI:15378"/>
        <dbReference type="ChEBI" id="CHEBI:29999"/>
        <dbReference type="ChEBI" id="CHEBI:30616"/>
        <dbReference type="ChEBI" id="CHEBI:83421"/>
        <dbReference type="ChEBI" id="CHEBI:456216"/>
        <dbReference type="EC" id="2.7.11.1"/>
    </reaction>
</comment>
<protein>
    <recommendedName>
        <fullName evidence="2">non-specific serine/threonine protein kinase</fullName>
        <ecNumber evidence="2">2.7.11.1</ecNumber>
    </recommendedName>
</protein>
<feature type="compositionally biased region" description="Low complexity" evidence="15">
    <location>
        <begin position="423"/>
        <end position="432"/>
    </location>
</feature>
<dbReference type="FunFam" id="3.30.200.20:FF:000212">
    <property type="entry name" value="Proline-rich receptor-like protein kinase PERK8"/>
    <property type="match status" value="1"/>
</dbReference>
<evidence type="ECO:0000256" key="4">
    <source>
        <dbReference type="ARBA" id="ARBA00022527"/>
    </source>
</evidence>
<feature type="region of interest" description="Disordered" evidence="15">
    <location>
        <begin position="423"/>
        <end position="580"/>
    </location>
</feature>
<feature type="domain" description="Protein kinase" evidence="17">
    <location>
        <begin position="234"/>
        <end position="566"/>
    </location>
</feature>
<feature type="region of interest" description="Disordered" evidence="15">
    <location>
        <begin position="349"/>
        <end position="398"/>
    </location>
</feature>
<evidence type="ECO:0000313" key="19">
    <source>
        <dbReference type="Proteomes" id="UP000007305"/>
    </source>
</evidence>
<evidence type="ECO:0000256" key="12">
    <source>
        <dbReference type="ARBA" id="ARBA00047899"/>
    </source>
</evidence>
<feature type="region of interest" description="Disordered" evidence="15">
    <location>
        <begin position="182"/>
        <end position="209"/>
    </location>
</feature>
<feature type="compositionally biased region" description="Polar residues" evidence="15">
    <location>
        <begin position="363"/>
        <end position="373"/>
    </location>
</feature>
<name>A0A804M4W4_MAIZE</name>
<feature type="binding site" evidence="14">
    <location>
        <position position="262"/>
    </location>
    <ligand>
        <name>ATP</name>
        <dbReference type="ChEBI" id="CHEBI:30616"/>
    </ligand>
</feature>
<comment type="subcellular location">
    <subcellularLocation>
        <location evidence="1">Cell membrane</location>
        <topology evidence="1">Single-pass membrane protein</topology>
    </subcellularLocation>
</comment>
<dbReference type="InterPro" id="IPR011009">
    <property type="entry name" value="Kinase-like_dom_sf"/>
</dbReference>
<dbReference type="RefSeq" id="XP_008647183.1">
    <property type="nucleotide sequence ID" value="XM_008648961.4"/>
</dbReference>
<reference evidence="19" key="1">
    <citation type="submission" date="2015-12" db="EMBL/GenBank/DDBJ databases">
        <title>Update maize B73 reference genome by single molecule sequencing technologies.</title>
        <authorList>
            <consortium name="Maize Genome Sequencing Project"/>
            <person name="Ware D."/>
        </authorList>
    </citation>
    <scope>NUCLEOTIDE SEQUENCE [LARGE SCALE GENOMIC DNA]</scope>
    <source>
        <strain evidence="19">cv. B73</strain>
    </source>
</reference>
<keyword evidence="5" id="KW-0808">Transferase</keyword>
<dbReference type="PANTHER" id="PTHR47982:SF6">
    <property type="entry name" value="PROLINE-RICH RECEPTOR-LIKE PROTEIN KINASE PERK4"/>
    <property type="match status" value="1"/>
</dbReference>
<evidence type="ECO:0000256" key="3">
    <source>
        <dbReference type="ARBA" id="ARBA00022475"/>
    </source>
</evidence>
<dbReference type="GO" id="GO:0004674">
    <property type="term" value="F:protein serine/threonine kinase activity"/>
    <property type="evidence" value="ECO:0007669"/>
    <property type="project" value="UniProtKB-KW"/>
</dbReference>
<accession>A0A804M4W4</accession>
<dbReference type="InterPro" id="IPR001245">
    <property type="entry name" value="Ser-Thr/Tyr_kinase_cat_dom"/>
</dbReference>
<keyword evidence="10 16" id="KW-1133">Transmembrane helix</keyword>
<evidence type="ECO:0000256" key="2">
    <source>
        <dbReference type="ARBA" id="ARBA00012513"/>
    </source>
</evidence>
<keyword evidence="7 14" id="KW-0547">Nucleotide-binding</keyword>
<sequence length="580" mass="61453">MSSNSSTGPRPRPSPSPPPPKSSPSPSHSTAPPPSADSSSPGPSLPSDSSPPPAASRSHGAQASSPAKPHSPREQPSRGSADDGGRPPPAPAHRGGPTMVEIVFAAAGAAALLVILIAACVCCSRKTAPRRRKRPHNPMHYYADFPSSACKATGNSSTYYPNGPQPQWQNDTVAAATRSTFGPPGGGWHAPPPDMTSGPHGARPPPPTTPHEALLGLGKGTFSYEELAAATGDFSAANLLGQGGFGYVHKGVLPGGMVVAVKQLKSDSGQGEREFQAEVDIISRVHHRHLVSLVGHCIAGARRVLVYQFVPNKTLEFHLHGKGQPVMEWSTRLRIALGSAKGLAYLHEDCEPSPDHSPRHQVGQHSSRQQLPSQGRRLRAGQADVGQQHARVDPCDGDVRVPGAGVRVEREADGQVGRLLLRRGAAGAPDGAAPHRRRRRALVPRRRRQPRGLGEAGAVARAGRRRLRRRRGPEAAGQLRHHGDGAHGRQRRGSRAPLGQEAPQDESDREGTRGGHLAGGPQRQRGGATWAEHGVRHGGRGLVQGQSSRTVHARRGTDQAGAHGVQRRGGPSLYDRQRRR</sequence>
<keyword evidence="8" id="KW-0418">Kinase</keyword>
<organism evidence="18 19">
    <name type="scientific">Zea mays</name>
    <name type="common">Maize</name>
    <dbReference type="NCBI Taxonomy" id="4577"/>
    <lineage>
        <taxon>Eukaryota</taxon>
        <taxon>Viridiplantae</taxon>
        <taxon>Streptophyta</taxon>
        <taxon>Embryophyta</taxon>
        <taxon>Tracheophyta</taxon>
        <taxon>Spermatophyta</taxon>
        <taxon>Magnoliopsida</taxon>
        <taxon>Liliopsida</taxon>
        <taxon>Poales</taxon>
        <taxon>Poaceae</taxon>
        <taxon>PACMAD clade</taxon>
        <taxon>Panicoideae</taxon>
        <taxon>Andropogonodae</taxon>
        <taxon>Andropogoneae</taxon>
        <taxon>Tripsacinae</taxon>
        <taxon>Zea</taxon>
    </lineage>
</organism>
<feature type="compositionally biased region" description="Basic residues" evidence="15">
    <location>
        <begin position="462"/>
        <end position="471"/>
    </location>
</feature>
<keyword evidence="6 16" id="KW-0812">Transmembrane</keyword>
<reference evidence="18" key="2">
    <citation type="submission" date="2019-07" db="EMBL/GenBank/DDBJ databases">
        <authorList>
            <person name="Seetharam A."/>
            <person name="Woodhouse M."/>
            <person name="Cannon E."/>
        </authorList>
    </citation>
    <scope>NUCLEOTIDE SEQUENCE [LARGE SCALE GENOMIC DNA]</scope>
    <source>
        <strain evidence="18">cv. B73</strain>
    </source>
</reference>
<dbReference type="OrthoDB" id="4062651at2759"/>
<reference evidence="18" key="3">
    <citation type="submission" date="2021-05" db="UniProtKB">
        <authorList>
            <consortium name="EnsemblPlants"/>
        </authorList>
    </citation>
    <scope>IDENTIFICATION</scope>
    <source>
        <strain evidence="18">cv. B73</strain>
    </source>
</reference>
<keyword evidence="3" id="KW-1003">Cell membrane</keyword>
<evidence type="ECO:0000313" key="18">
    <source>
        <dbReference type="EnsemblPlants" id="Zm00001eb059240_P001"/>
    </source>
</evidence>
<dbReference type="Proteomes" id="UP000007305">
    <property type="component" value="Chromosome 1"/>
</dbReference>
<evidence type="ECO:0000256" key="11">
    <source>
        <dbReference type="ARBA" id="ARBA00023136"/>
    </source>
</evidence>
<keyword evidence="4" id="KW-0723">Serine/threonine-protein kinase</keyword>
<evidence type="ECO:0000256" key="1">
    <source>
        <dbReference type="ARBA" id="ARBA00004162"/>
    </source>
</evidence>
<dbReference type="GeneID" id="100501564"/>
<feature type="compositionally biased region" description="Low complexity" evidence="15">
    <location>
        <begin position="24"/>
        <end position="48"/>
    </location>
</feature>
<keyword evidence="9 14" id="KW-0067">ATP-binding</keyword>
<dbReference type="PROSITE" id="PS50011">
    <property type="entry name" value="PROTEIN_KINASE_DOM"/>
    <property type="match status" value="1"/>
</dbReference>
<feature type="transmembrane region" description="Helical" evidence="16">
    <location>
        <begin position="102"/>
        <end position="124"/>
    </location>
</feature>
<keyword evidence="19" id="KW-1185">Reference proteome</keyword>
<evidence type="ECO:0000256" key="14">
    <source>
        <dbReference type="PROSITE-ProRule" id="PRU10141"/>
    </source>
</evidence>
<evidence type="ECO:0000256" key="15">
    <source>
        <dbReference type="SAM" id="MobiDB-lite"/>
    </source>
</evidence>
<keyword evidence="11 16" id="KW-0472">Membrane</keyword>
<gene>
    <name evidence="18" type="primary">LOC100501564</name>
</gene>